<reference evidence="1 2" key="1">
    <citation type="journal article" date="2015" name="Genome Announc.">
        <title>Genome Sequences of Cluster G Mycobacteriophages Cambiare, FlagStaff, and MOOREtheMARYer.</title>
        <authorList>
            <person name="Pope W.H."/>
            <person name="Augustine D.A."/>
            <person name="Carroll D.C."/>
            <person name="Duncan J.C."/>
            <person name="Harwi K.M."/>
            <person name="Howry R."/>
            <person name="Jagessar B."/>
            <person name="Lum B.A."/>
            <person name="Meinert J.W."/>
            <person name="Migliozzi J.S."/>
            <person name="Milliken K.A."/>
            <person name="Mitchell C.J."/>
            <person name="Nalatwad A.S."/>
            <person name="Orlandini K.C."/>
            <person name="Rhein M.J."/>
            <person name="Saravanan V."/>
            <person name="Seese B.A."/>
            <person name="Schiebel J.G."/>
            <person name="Thomas K.B."/>
            <person name="Adkins N.L."/>
            <person name="Cohen K.L."/>
            <person name="Iyengar V.B."/>
            <person name="Kim H."/>
            <person name="Kramer Z.J."/>
            <person name="Montgomery M.T."/>
            <person name="Schafer C.E."/>
            <person name="Wilkes K.E."/>
            <person name="Grubb S.R."/>
            <person name="Warner M.H."/>
            <person name="Bowman C.A."/>
            <person name="Russell D.A."/>
            <person name="Hatfull G.F."/>
        </authorList>
    </citation>
    <scope>NUCLEOTIDE SEQUENCE [LARGE SCALE GENOMIC DNA]</scope>
</reference>
<name>A0A0F6SJP0_9CAUD</name>
<organism evidence="1 2">
    <name type="scientific">Mycobacterium phage Cambiare</name>
    <dbReference type="NCBI Taxonomy" id="1647305"/>
    <lineage>
        <taxon>Viruses</taxon>
        <taxon>Duplodnaviria</taxon>
        <taxon>Heunggongvirae</taxon>
        <taxon>Uroviricota</taxon>
        <taxon>Caudoviricetes</taxon>
        <taxon>Gclasvirinae</taxon>
        <taxon>Avocadovirus</taxon>
        <taxon>Avocadovirus cambiare</taxon>
    </lineage>
</organism>
<dbReference type="Proteomes" id="UP000201500">
    <property type="component" value="Segment"/>
</dbReference>
<gene>
    <name evidence="1" type="primary">50</name>
    <name evidence="1" type="ORF">SEA_CAMBIARE_50</name>
</gene>
<evidence type="ECO:0000313" key="1">
    <source>
        <dbReference type="EMBL" id="AKF14552.1"/>
    </source>
</evidence>
<dbReference type="OrthoDB" id="27900at10239"/>
<evidence type="ECO:0000313" key="2">
    <source>
        <dbReference type="Proteomes" id="UP000201500"/>
    </source>
</evidence>
<dbReference type="KEGG" id="vg:26635946"/>
<dbReference type="GeneID" id="26635946"/>
<keyword evidence="2" id="KW-1185">Reference proteome</keyword>
<dbReference type="EMBL" id="KR080198">
    <property type="protein sequence ID" value="AKF14552.1"/>
    <property type="molecule type" value="Genomic_DNA"/>
</dbReference>
<accession>A0A0F6SJP0</accession>
<proteinExistence type="predicted"/>
<dbReference type="RefSeq" id="YP_009209532.1">
    <property type="nucleotide sequence ID" value="NC_028922.1"/>
</dbReference>
<protein>
    <submittedName>
        <fullName evidence="1">Uncharacterized protein</fullName>
    </submittedName>
</protein>
<sequence>MSPAQGRENVAVFNPLVLALPNWHPDGPDGDVDGYVVPFVFPDNRDERSPNRRAKIAIALDKDEWRAGLRNCQSDAMTGDQARAFAGAWLRAAEVLDAIASRAAAKARLDDDVVDCEVVEDDDEDQADAPAVPRTCCDSVFGEMHEPDCMFRATAENPVDYSGPAVVVPPGGCPACSAGTCTLHGEASQ</sequence>